<dbReference type="PANTHER" id="PTHR40940">
    <property type="entry name" value="PROTEIN BATD-RELATED"/>
    <property type="match status" value="1"/>
</dbReference>
<dbReference type="PANTHER" id="PTHR40940:SF1">
    <property type="entry name" value="PROTEIN BATD"/>
    <property type="match status" value="1"/>
</dbReference>
<dbReference type="InterPro" id="IPR025738">
    <property type="entry name" value="BatD"/>
</dbReference>
<dbReference type="STRING" id="649333.SAMN04487989_1011198"/>
<dbReference type="EMBL" id="FOVN01000001">
    <property type="protein sequence ID" value="SFN55421.1"/>
    <property type="molecule type" value="Genomic_DNA"/>
</dbReference>
<proteinExistence type="predicted"/>
<protein>
    <submittedName>
        <fullName evidence="2">Oxygen tolerance</fullName>
    </submittedName>
</protein>
<keyword evidence="1" id="KW-0472">Membrane</keyword>
<evidence type="ECO:0000313" key="2">
    <source>
        <dbReference type="EMBL" id="SFN55421.1"/>
    </source>
</evidence>
<keyword evidence="1" id="KW-1133">Transmembrane helix</keyword>
<reference evidence="3" key="1">
    <citation type="submission" date="2016-10" db="EMBL/GenBank/DDBJ databases">
        <authorList>
            <person name="Varghese N."/>
            <person name="Submissions S."/>
        </authorList>
    </citation>
    <scope>NUCLEOTIDE SEQUENCE [LARGE SCALE GENOMIC DNA]</scope>
    <source>
        <strain evidence="3">DSM 23925</strain>
    </source>
</reference>
<sequence length="430" mass="49154">MQAQSLISYTYLNHETAYIGQPVQLTVSVYTNTWFTTGVDVGNIQVEGALTVYFRSVSNNKTFSGKSYSGVDFIYNLFPTKPGEITIPELTIHVESPKPGGYQGIKHVLKTKPKTLMVTDIPIGFDPNNWLVSSSLNISETWNTPLNNVKVGDVLQRTIVRSAGGTLSEFIPAQSWDSVPGVSIYPKRPKVETTKTKTYVSAKRTETVNYLFEKEGEVVLPKIEFVYWNYNTKKSYKKVIDSTVIQVAPNADLDMLATIKKQLEQEQEQAEVVEDKPFLIFGMSPKRFLLVLVLGLLALYIAIKLTVWLVKTTKKAYHNYIHSERYLFQKVLRSLKKKDVHDFYVRLNVWVLHLDLKEHHFDYFLKTFGTSDLKKSYHQLNVDLFEKATKQGIDYHSILAGLKASRKNYFNQQKADKTLTLDANWLNPID</sequence>
<gene>
    <name evidence="2" type="ORF">SAMN04487989_1011198</name>
</gene>
<dbReference type="RefSeq" id="WP_092206685.1">
    <property type="nucleotide sequence ID" value="NZ_FOVN01000001.1"/>
</dbReference>
<dbReference type="AlphaFoldDB" id="A0A1I4ZYZ5"/>
<accession>A0A1I4ZYZ5</accession>
<keyword evidence="3" id="KW-1185">Reference proteome</keyword>
<feature type="transmembrane region" description="Helical" evidence="1">
    <location>
        <begin position="288"/>
        <end position="310"/>
    </location>
</feature>
<name>A0A1I4ZYZ5_9FLAO</name>
<dbReference type="Proteomes" id="UP000198705">
    <property type="component" value="Unassembled WGS sequence"/>
</dbReference>
<keyword evidence="1" id="KW-0812">Transmembrane</keyword>
<organism evidence="2 3">
    <name type="scientific">Bizionia echini</name>
    <dbReference type="NCBI Taxonomy" id="649333"/>
    <lineage>
        <taxon>Bacteria</taxon>
        <taxon>Pseudomonadati</taxon>
        <taxon>Bacteroidota</taxon>
        <taxon>Flavobacteriia</taxon>
        <taxon>Flavobacteriales</taxon>
        <taxon>Flavobacteriaceae</taxon>
        <taxon>Bizionia</taxon>
    </lineage>
</organism>
<evidence type="ECO:0000313" key="3">
    <source>
        <dbReference type="Proteomes" id="UP000198705"/>
    </source>
</evidence>
<evidence type="ECO:0000256" key="1">
    <source>
        <dbReference type="SAM" id="Phobius"/>
    </source>
</evidence>
<dbReference type="Pfam" id="PF13584">
    <property type="entry name" value="BatD"/>
    <property type="match status" value="1"/>
</dbReference>
<dbReference type="OrthoDB" id="650166at2"/>